<dbReference type="Pfam" id="PF00069">
    <property type="entry name" value="Pkinase"/>
    <property type="match status" value="1"/>
</dbReference>
<feature type="region of interest" description="Disordered" evidence="3">
    <location>
        <begin position="111"/>
        <end position="134"/>
    </location>
</feature>
<keyword evidence="5" id="KW-1185">Reference proteome</keyword>
<dbReference type="Proteomes" id="UP000095280">
    <property type="component" value="Unplaced"/>
</dbReference>
<dbReference type="GO" id="GO:0004674">
    <property type="term" value="F:protein serine/threonine kinase activity"/>
    <property type="evidence" value="ECO:0007669"/>
    <property type="project" value="TreeGrafter"/>
</dbReference>
<evidence type="ECO:0000259" key="4">
    <source>
        <dbReference type="PROSITE" id="PS50011"/>
    </source>
</evidence>
<evidence type="ECO:0000313" key="6">
    <source>
        <dbReference type="WBParaSite" id="maker-unitig_27987-snap-gene-0.3-mRNA-1"/>
    </source>
</evidence>
<dbReference type="GO" id="GO:0005524">
    <property type="term" value="F:ATP binding"/>
    <property type="evidence" value="ECO:0007669"/>
    <property type="project" value="UniProtKB-KW"/>
</dbReference>
<dbReference type="WBParaSite" id="maker-unitig_27987-snap-gene-0.3-mRNA-1">
    <property type="protein sequence ID" value="maker-unitig_27987-snap-gene-0.3-mRNA-1"/>
    <property type="gene ID" value="maker-unitig_27987-snap-gene-0.3"/>
</dbReference>
<dbReference type="InterPro" id="IPR011009">
    <property type="entry name" value="Kinase-like_dom_sf"/>
</dbReference>
<evidence type="ECO:0000256" key="3">
    <source>
        <dbReference type="SAM" id="MobiDB-lite"/>
    </source>
</evidence>
<proteinExistence type="predicted"/>
<keyword evidence="2" id="KW-0067">ATP-binding</keyword>
<name>A0A1I8FBB2_9PLAT</name>
<protein>
    <submittedName>
        <fullName evidence="6">Protein kinase domain-containing protein</fullName>
    </submittedName>
</protein>
<organism evidence="5 6">
    <name type="scientific">Macrostomum lignano</name>
    <dbReference type="NCBI Taxonomy" id="282301"/>
    <lineage>
        <taxon>Eukaryota</taxon>
        <taxon>Metazoa</taxon>
        <taxon>Spiralia</taxon>
        <taxon>Lophotrochozoa</taxon>
        <taxon>Platyhelminthes</taxon>
        <taxon>Rhabditophora</taxon>
        <taxon>Macrostomorpha</taxon>
        <taxon>Macrostomida</taxon>
        <taxon>Macrostomidae</taxon>
        <taxon>Macrostomum</taxon>
    </lineage>
</organism>
<evidence type="ECO:0000256" key="1">
    <source>
        <dbReference type="ARBA" id="ARBA00022741"/>
    </source>
</evidence>
<evidence type="ECO:0000313" key="5">
    <source>
        <dbReference type="Proteomes" id="UP000095280"/>
    </source>
</evidence>
<dbReference type="SMART" id="SM00220">
    <property type="entry name" value="S_TKc"/>
    <property type="match status" value="1"/>
</dbReference>
<dbReference type="AlphaFoldDB" id="A0A1I8FBB2"/>
<reference evidence="6" key="1">
    <citation type="submission" date="2016-11" db="UniProtKB">
        <authorList>
            <consortium name="WormBaseParasite"/>
        </authorList>
    </citation>
    <scope>IDENTIFICATION</scope>
</reference>
<dbReference type="InterPro" id="IPR000719">
    <property type="entry name" value="Prot_kinase_dom"/>
</dbReference>
<feature type="compositionally biased region" description="Polar residues" evidence="3">
    <location>
        <begin position="114"/>
        <end position="127"/>
    </location>
</feature>
<keyword evidence="1" id="KW-0547">Nucleotide-binding</keyword>
<dbReference type="GO" id="GO:0005737">
    <property type="term" value="C:cytoplasm"/>
    <property type="evidence" value="ECO:0007669"/>
    <property type="project" value="TreeGrafter"/>
</dbReference>
<evidence type="ECO:0000256" key="2">
    <source>
        <dbReference type="ARBA" id="ARBA00022840"/>
    </source>
</evidence>
<dbReference type="Gene3D" id="1.10.510.10">
    <property type="entry name" value="Transferase(Phosphotransferase) domain 1"/>
    <property type="match status" value="1"/>
</dbReference>
<feature type="domain" description="Protein kinase" evidence="4">
    <location>
        <begin position="54"/>
        <end position="342"/>
    </location>
</feature>
<dbReference type="PANTHER" id="PTHR24346">
    <property type="entry name" value="MAP/MICROTUBULE AFFINITY-REGULATING KINASE"/>
    <property type="match status" value="1"/>
</dbReference>
<dbReference type="PROSITE" id="PS50011">
    <property type="entry name" value="PROTEIN_KINASE_DOM"/>
    <property type="match status" value="1"/>
</dbReference>
<sequence length="594" mass="65758">TASSIRVPAGDQSCPTFQPVQQPLQPRHLPVQAAVQVQVSGTRVHAAVHDSRRLLLLLLLLRTRFQRLLTSRRRLMLSLQMAHISRSRNRSTNCAAGGFLAWVSASDLTEADTARQSEPADSNTGSCKPQPGGHLKVERHSVRIGNYELQQTLGSGSFQSGQHPADIFMVMEYVSGGELSTTSCTISSSQSPQLEDFSSRSYPGVHYCHQRRIVHRDLKPENLLLDSEQRNVKIADFGLSNIMADGELLRTSCGSVNYAAPEVITGQLYLMSGPAGDPFTLLCGSLPFNESDTGTLYRKIKQASFVMPGHVTEEAADLISSILCADPLRRATIEDIRRHPWFQTDLPAYLFRPTAPIKIYPLLTSWQWLRWPPAAACPSGRCWPRCLSDDPQSNQLAVAYQLVLDRRLADAAGLSRFLLCQGWPCNLEWRERVRNFYVAEETSGDQQRSAAVASVDAASSIAASTHPDRIIRGSGFATAASKQHPERMQAGCQCPATWRSPPLAAVPERNGIWDEVRADRVQGPIREQFRMESAQRFPSESSASFELLRSRLGARQLAKMSLQLFMVEKDSSFLLDFRLVLPGNPKGQGDVSSF</sequence>
<dbReference type="PANTHER" id="PTHR24346:SF110">
    <property type="entry name" value="NON-SPECIFIC SERINE_THREONINE PROTEIN KINASE"/>
    <property type="match status" value="1"/>
</dbReference>
<accession>A0A1I8FBB2</accession>
<dbReference type="InterPro" id="IPR008271">
    <property type="entry name" value="Ser/Thr_kinase_AS"/>
</dbReference>
<dbReference type="GO" id="GO:0035556">
    <property type="term" value="P:intracellular signal transduction"/>
    <property type="evidence" value="ECO:0007669"/>
    <property type="project" value="TreeGrafter"/>
</dbReference>
<dbReference type="PROSITE" id="PS00108">
    <property type="entry name" value="PROTEIN_KINASE_ST"/>
    <property type="match status" value="1"/>
</dbReference>
<dbReference type="SUPFAM" id="SSF56112">
    <property type="entry name" value="Protein kinase-like (PK-like)"/>
    <property type="match status" value="1"/>
</dbReference>